<protein>
    <submittedName>
        <fullName evidence="1">Uncharacterized protein</fullName>
    </submittedName>
</protein>
<sequence length="101" mass="11371">MTTALELGRAWRRSRAKSTEIRPALQPIPERLKLLILLLILYLLITMAESEGVGEKRLQLTMRMSMSLGLSPVFLKRLSRQEKMTRRASSRAASMVGLGGM</sequence>
<evidence type="ECO:0000313" key="1">
    <source>
        <dbReference type="EMBL" id="MBA4654762.1"/>
    </source>
</evidence>
<accession>A0A7C9DZ19</accession>
<organism evidence="1">
    <name type="scientific">Opuntia streptacantha</name>
    <name type="common">Prickly pear cactus</name>
    <name type="synonym">Opuntia cardona</name>
    <dbReference type="NCBI Taxonomy" id="393608"/>
    <lineage>
        <taxon>Eukaryota</taxon>
        <taxon>Viridiplantae</taxon>
        <taxon>Streptophyta</taxon>
        <taxon>Embryophyta</taxon>
        <taxon>Tracheophyta</taxon>
        <taxon>Spermatophyta</taxon>
        <taxon>Magnoliopsida</taxon>
        <taxon>eudicotyledons</taxon>
        <taxon>Gunneridae</taxon>
        <taxon>Pentapetalae</taxon>
        <taxon>Caryophyllales</taxon>
        <taxon>Cactineae</taxon>
        <taxon>Cactaceae</taxon>
        <taxon>Opuntioideae</taxon>
        <taxon>Opuntia</taxon>
    </lineage>
</organism>
<dbReference type="EMBL" id="GISG01184738">
    <property type="protein sequence ID" value="MBA4654762.1"/>
    <property type="molecule type" value="Transcribed_RNA"/>
</dbReference>
<name>A0A7C9DZ19_OPUST</name>
<reference evidence="1" key="2">
    <citation type="submission" date="2020-07" db="EMBL/GenBank/DDBJ databases">
        <authorList>
            <person name="Vera ALvarez R."/>
            <person name="Arias-Moreno D.M."/>
            <person name="Jimenez-Jacinto V."/>
            <person name="Jimenez-Bremont J.F."/>
            <person name="Swaminathan K."/>
            <person name="Moose S.P."/>
            <person name="Guerrero-Gonzalez M.L."/>
            <person name="Marino-Ramirez L."/>
            <person name="Landsman D."/>
            <person name="Rodriguez-Kessler M."/>
            <person name="Delgado-Sanchez P."/>
        </authorList>
    </citation>
    <scope>NUCLEOTIDE SEQUENCE</scope>
    <source>
        <tissue evidence="1">Cladode</tissue>
    </source>
</reference>
<dbReference type="AlphaFoldDB" id="A0A7C9DZ19"/>
<proteinExistence type="predicted"/>
<reference evidence="1" key="1">
    <citation type="journal article" date="2013" name="J. Plant Res.">
        <title>Effect of fungi and light on seed germination of three Opuntia species from semiarid lands of central Mexico.</title>
        <authorList>
            <person name="Delgado-Sanchez P."/>
            <person name="Jimenez-Bremont J.F."/>
            <person name="Guerrero-Gonzalez Mde L."/>
            <person name="Flores J."/>
        </authorList>
    </citation>
    <scope>NUCLEOTIDE SEQUENCE</scope>
    <source>
        <tissue evidence="1">Cladode</tissue>
    </source>
</reference>